<proteinExistence type="predicted"/>
<reference evidence="2 3" key="1">
    <citation type="submission" date="2018-06" db="EMBL/GenBank/DDBJ databases">
        <authorList>
            <consortium name="Pathogen Informatics"/>
            <person name="Doyle S."/>
        </authorList>
    </citation>
    <scope>NUCLEOTIDE SEQUENCE [LARGE SCALE GENOMIC DNA]</scope>
    <source>
        <strain evidence="2 3">NCTC10736</strain>
    </source>
</reference>
<organism evidence="2 3">
    <name type="scientific">Shewanella morhuae</name>
    <dbReference type="NCBI Taxonomy" id="365591"/>
    <lineage>
        <taxon>Bacteria</taxon>
        <taxon>Pseudomonadati</taxon>
        <taxon>Pseudomonadota</taxon>
        <taxon>Gammaproteobacteria</taxon>
        <taxon>Alteromonadales</taxon>
        <taxon>Shewanellaceae</taxon>
        <taxon>Shewanella</taxon>
    </lineage>
</organism>
<dbReference type="InterPro" id="IPR036397">
    <property type="entry name" value="RNaseH_sf"/>
</dbReference>
<evidence type="ECO:0000313" key="2">
    <source>
        <dbReference type="EMBL" id="SUI86855.1"/>
    </source>
</evidence>
<evidence type="ECO:0000259" key="1">
    <source>
        <dbReference type="Pfam" id="PF13358"/>
    </source>
</evidence>
<dbReference type="InterPro" id="IPR038717">
    <property type="entry name" value="Tc1-like_DDE_dom"/>
</dbReference>
<evidence type="ECO:0000313" key="3">
    <source>
        <dbReference type="Proteomes" id="UP000255061"/>
    </source>
</evidence>
<protein>
    <recommendedName>
        <fullName evidence="1">Tc1-like transposase DDE domain-containing protein</fullName>
    </recommendedName>
</protein>
<dbReference type="Pfam" id="PF13358">
    <property type="entry name" value="DDE_3"/>
    <property type="match status" value="1"/>
</dbReference>
<gene>
    <name evidence="2" type="ORF">NCTC10736_02851</name>
</gene>
<dbReference type="AlphaFoldDB" id="A0A380ASM9"/>
<dbReference type="Gene3D" id="3.30.420.10">
    <property type="entry name" value="Ribonuclease H-like superfamily/Ribonuclease H"/>
    <property type="match status" value="1"/>
</dbReference>
<feature type="domain" description="Tc1-like transposase DDE" evidence="1">
    <location>
        <begin position="18"/>
        <end position="76"/>
    </location>
</feature>
<dbReference type="Proteomes" id="UP000255061">
    <property type="component" value="Unassembled WGS sequence"/>
</dbReference>
<accession>A0A380ASM9</accession>
<dbReference type="EMBL" id="UGYV01000001">
    <property type="protein sequence ID" value="SUI86855.1"/>
    <property type="molecule type" value="Genomic_DNA"/>
</dbReference>
<name>A0A380ASM9_9GAMM</name>
<dbReference type="GO" id="GO:0003676">
    <property type="term" value="F:nucleic acid binding"/>
    <property type="evidence" value="ECO:0007669"/>
    <property type="project" value="InterPro"/>
</dbReference>
<sequence>MYQYLKFTSAATAFGIYALVIMDGARWHQQALADDFDNLTVLKPPPYSPELNPIEQVWQWLRQNVLADRCFSGYDDIVEQCFIAWNAFIENKERVSKLCPRQWIAPTT</sequence>